<name>A0A067PEN7_9AGAM</name>
<reference evidence="2" key="1">
    <citation type="journal article" date="2014" name="Proc. Natl. Acad. Sci. U.S.A.">
        <title>Extensive sampling of basidiomycete genomes demonstrates inadequacy of the white-rot/brown-rot paradigm for wood decay fungi.</title>
        <authorList>
            <person name="Riley R."/>
            <person name="Salamov A.A."/>
            <person name="Brown D.W."/>
            <person name="Nagy L.G."/>
            <person name="Floudas D."/>
            <person name="Held B.W."/>
            <person name="Levasseur A."/>
            <person name="Lombard V."/>
            <person name="Morin E."/>
            <person name="Otillar R."/>
            <person name="Lindquist E.A."/>
            <person name="Sun H."/>
            <person name="LaButti K.M."/>
            <person name="Schmutz J."/>
            <person name="Jabbour D."/>
            <person name="Luo H."/>
            <person name="Baker S.E."/>
            <person name="Pisabarro A.G."/>
            <person name="Walton J.D."/>
            <person name="Blanchette R.A."/>
            <person name="Henrissat B."/>
            <person name="Martin F."/>
            <person name="Cullen D."/>
            <person name="Hibbett D.S."/>
            <person name="Grigoriev I.V."/>
        </authorList>
    </citation>
    <scope>NUCLEOTIDE SEQUENCE [LARGE SCALE GENOMIC DNA]</scope>
    <source>
        <strain evidence="2">MUCL 33604</strain>
    </source>
</reference>
<protein>
    <submittedName>
        <fullName evidence="1">Uncharacterized protein</fullName>
    </submittedName>
</protein>
<dbReference type="InParanoid" id="A0A067PEN7"/>
<dbReference type="EMBL" id="KL197783">
    <property type="protein sequence ID" value="KDQ49457.1"/>
    <property type="molecule type" value="Genomic_DNA"/>
</dbReference>
<gene>
    <name evidence="1" type="ORF">JAAARDRAFT_42874</name>
</gene>
<evidence type="ECO:0000313" key="2">
    <source>
        <dbReference type="Proteomes" id="UP000027265"/>
    </source>
</evidence>
<accession>A0A067PEN7</accession>
<keyword evidence="2" id="KW-1185">Reference proteome</keyword>
<organism evidence="1 2">
    <name type="scientific">Jaapia argillacea MUCL 33604</name>
    <dbReference type="NCBI Taxonomy" id="933084"/>
    <lineage>
        <taxon>Eukaryota</taxon>
        <taxon>Fungi</taxon>
        <taxon>Dikarya</taxon>
        <taxon>Basidiomycota</taxon>
        <taxon>Agaricomycotina</taxon>
        <taxon>Agaricomycetes</taxon>
        <taxon>Agaricomycetidae</taxon>
        <taxon>Jaapiales</taxon>
        <taxon>Jaapiaceae</taxon>
        <taxon>Jaapia</taxon>
    </lineage>
</organism>
<dbReference type="Proteomes" id="UP000027265">
    <property type="component" value="Unassembled WGS sequence"/>
</dbReference>
<dbReference type="AlphaFoldDB" id="A0A067PEN7"/>
<dbReference type="HOGENOM" id="CLU_2622370_0_0_1"/>
<evidence type="ECO:0000313" key="1">
    <source>
        <dbReference type="EMBL" id="KDQ49457.1"/>
    </source>
</evidence>
<proteinExistence type="predicted"/>
<sequence length="78" mass="8620">MATLWCYYIPSALPTTRTYLLVPICPLPRRNLVSFIIVISLAIPSTSSLVYGDHRVFRTSGGKAGPRPRMYAYSAALS</sequence>